<feature type="transmembrane region" description="Helical" evidence="2">
    <location>
        <begin position="51"/>
        <end position="74"/>
    </location>
</feature>
<organism evidence="3 4">
    <name type="scientific">Streptomyces hydrogenans</name>
    <dbReference type="NCBI Taxonomy" id="1873719"/>
    <lineage>
        <taxon>Bacteria</taxon>
        <taxon>Bacillati</taxon>
        <taxon>Actinomycetota</taxon>
        <taxon>Actinomycetes</taxon>
        <taxon>Kitasatosporales</taxon>
        <taxon>Streptomycetaceae</taxon>
        <taxon>Streptomyces</taxon>
    </lineage>
</organism>
<keyword evidence="2" id="KW-0472">Membrane</keyword>
<dbReference type="EMBL" id="BNDW01000102">
    <property type="protein sequence ID" value="GHI26176.1"/>
    <property type="molecule type" value="Genomic_DNA"/>
</dbReference>
<feature type="transmembrane region" description="Helical" evidence="2">
    <location>
        <begin position="111"/>
        <end position="134"/>
    </location>
</feature>
<feature type="transmembrane region" description="Helical" evidence="2">
    <location>
        <begin position="12"/>
        <end position="31"/>
    </location>
</feature>
<feature type="transmembrane region" description="Helical" evidence="2">
    <location>
        <begin position="86"/>
        <end position="105"/>
    </location>
</feature>
<protein>
    <recommendedName>
        <fullName evidence="5">DUF423 domain-containing protein</fullName>
    </recommendedName>
</protein>
<evidence type="ECO:0000313" key="3">
    <source>
        <dbReference type="EMBL" id="GHI26176.1"/>
    </source>
</evidence>
<evidence type="ECO:0008006" key="5">
    <source>
        <dbReference type="Google" id="ProtNLM"/>
    </source>
</evidence>
<reference evidence="3" key="1">
    <citation type="submission" date="2024-05" db="EMBL/GenBank/DDBJ databases">
        <title>Whole genome shotgun sequence of Streptomyces hydrogenans NBRC 13475.</title>
        <authorList>
            <person name="Komaki H."/>
            <person name="Tamura T."/>
        </authorList>
    </citation>
    <scope>NUCLEOTIDE SEQUENCE</scope>
    <source>
        <strain evidence="3">NBRC 13475</strain>
    </source>
</reference>
<feature type="region of interest" description="Disordered" evidence="1">
    <location>
        <begin position="137"/>
        <end position="167"/>
    </location>
</feature>
<sequence>MAAPTHTPPLPRLLKAAVVTALAIGAAHLILSDTLRFALVAEASAALGSPTGYGTAQVFTTALFNTALVMPIVLWTGMRLSGERRLGAMVLVGSAGWIVVVWRGVDGLDDSFGAILPLRPLVLLVGVTALASLLRRRPSPAPSAPRAPQNPSAPIRPGNVSETTPAS</sequence>
<evidence type="ECO:0000313" key="4">
    <source>
        <dbReference type="Proteomes" id="UP001052739"/>
    </source>
</evidence>
<dbReference type="Proteomes" id="UP001052739">
    <property type="component" value="Unassembled WGS sequence"/>
</dbReference>
<keyword evidence="4" id="KW-1185">Reference proteome</keyword>
<evidence type="ECO:0000256" key="2">
    <source>
        <dbReference type="SAM" id="Phobius"/>
    </source>
</evidence>
<proteinExistence type="predicted"/>
<keyword evidence="2" id="KW-1133">Transmembrane helix</keyword>
<gene>
    <name evidence="3" type="ORF">Shyd_75470</name>
</gene>
<dbReference type="RefSeq" id="WP_190221587.1">
    <property type="nucleotide sequence ID" value="NZ_BNBS01000003.1"/>
</dbReference>
<evidence type="ECO:0000256" key="1">
    <source>
        <dbReference type="SAM" id="MobiDB-lite"/>
    </source>
</evidence>
<name>A0ABQ3PMC2_9ACTN</name>
<keyword evidence="2" id="KW-0812">Transmembrane</keyword>
<comment type="caution">
    <text evidence="3">The sequence shown here is derived from an EMBL/GenBank/DDBJ whole genome shotgun (WGS) entry which is preliminary data.</text>
</comment>
<accession>A0ABQ3PMC2</accession>